<dbReference type="SUPFAM" id="SSF52402">
    <property type="entry name" value="Adenine nucleotide alpha hydrolases-like"/>
    <property type="match status" value="2"/>
</dbReference>
<evidence type="ECO:0000313" key="1">
    <source>
        <dbReference type="EMBL" id="THU30716.1"/>
    </source>
</evidence>
<gene>
    <name evidence="1" type="ORF">FAM09_29385</name>
</gene>
<dbReference type="CDD" id="cd00293">
    <property type="entry name" value="USP-like"/>
    <property type="match status" value="1"/>
</dbReference>
<organism evidence="1 2">
    <name type="scientific">Niastella caeni</name>
    <dbReference type="NCBI Taxonomy" id="2569763"/>
    <lineage>
        <taxon>Bacteria</taxon>
        <taxon>Pseudomonadati</taxon>
        <taxon>Bacteroidota</taxon>
        <taxon>Chitinophagia</taxon>
        <taxon>Chitinophagales</taxon>
        <taxon>Chitinophagaceae</taxon>
        <taxon>Niastella</taxon>
    </lineage>
</organism>
<dbReference type="AlphaFoldDB" id="A0A4V4GYZ7"/>
<name>A0A4V4GYZ7_9BACT</name>
<proteinExistence type="predicted"/>
<dbReference type="OrthoDB" id="662548at2"/>
<comment type="caution">
    <text evidence="1">The sequence shown here is derived from an EMBL/GenBank/DDBJ whole genome shotgun (WGS) entry which is preliminary data.</text>
</comment>
<sequence>MEKVIVAVDANQVNIQVLDFACFIAKLTHSKLIGIFLGETESPEMQAKETITGVGNNVLMEAKESIKQVDKSIYFFKEACRNRATNCSVHFGKGEPVVDIIKESRFADLLIVDPEMSFRDKKEGVPSAFIKEVLSKSECPVLIPPFRFDGIDEILFAYDGSPSSVFAIKQFTYLFPELTDKKLIVLEVNENDEVPVIEKEKIGELLQMHFSAIGFKQLRGDASNELFSYLLGKKNIFVVMGAFGRSNLSAFFKHSTAELLLKTINLPVFIAHH</sequence>
<dbReference type="Gene3D" id="3.40.50.12370">
    <property type="match status" value="1"/>
</dbReference>
<keyword evidence="2" id="KW-1185">Reference proteome</keyword>
<dbReference type="EMBL" id="STFF01000015">
    <property type="protein sequence ID" value="THU30716.1"/>
    <property type="molecule type" value="Genomic_DNA"/>
</dbReference>
<accession>A0A4V4GYZ7</accession>
<dbReference type="Proteomes" id="UP000306918">
    <property type="component" value="Unassembled WGS sequence"/>
</dbReference>
<reference evidence="1 2" key="1">
    <citation type="submission" date="2019-04" db="EMBL/GenBank/DDBJ databases">
        <title>Niastella caeni sp. nov., isolated from activated sludge.</title>
        <authorList>
            <person name="Sheng M."/>
        </authorList>
    </citation>
    <scope>NUCLEOTIDE SEQUENCE [LARGE SCALE GENOMIC DNA]</scope>
    <source>
        <strain evidence="1 2">HX-2-15</strain>
    </source>
</reference>
<evidence type="ECO:0000313" key="2">
    <source>
        <dbReference type="Proteomes" id="UP000306918"/>
    </source>
</evidence>
<protein>
    <submittedName>
        <fullName evidence="1">Universal stress protein</fullName>
    </submittedName>
</protein>
<dbReference type="RefSeq" id="WP_136580748.1">
    <property type="nucleotide sequence ID" value="NZ_STFF01000015.1"/>
</dbReference>